<reference evidence="3 4" key="1">
    <citation type="submission" date="2023-07" db="EMBL/GenBank/DDBJ databases">
        <title>Sequencing the genomes of 1000 actinobacteria strains.</title>
        <authorList>
            <person name="Klenk H.-P."/>
        </authorList>
    </citation>
    <scope>NUCLEOTIDE SEQUENCE [LARGE SCALE GENOMIC DNA]</scope>
    <source>
        <strain evidence="3 4">DSM 43749</strain>
    </source>
</reference>
<dbReference type="Gene3D" id="1.10.260.40">
    <property type="entry name" value="lambda repressor-like DNA-binding domains"/>
    <property type="match status" value="1"/>
</dbReference>
<comment type="caution">
    <text evidence="3">The sequence shown here is derived from an EMBL/GenBank/DDBJ whole genome shotgun (WGS) entry which is preliminary data.</text>
</comment>
<evidence type="ECO:0000259" key="2">
    <source>
        <dbReference type="PROSITE" id="PS50943"/>
    </source>
</evidence>
<dbReference type="Pfam" id="PF13560">
    <property type="entry name" value="HTH_31"/>
    <property type="match status" value="1"/>
</dbReference>
<dbReference type="Proteomes" id="UP001268819">
    <property type="component" value="Unassembled WGS sequence"/>
</dbReference>
<evidence type="ECO:0000313" key="4">
    <source>
        <dbReference type="Proteomes" id="UP001268819"/>
    </source>
</evidence>
<feature type="compositionally biased region" description="Basic residues" evidence="1">
    <location>
        <begin position="132"/>
        <end position="153"/>
    </location>
</feature>
<dbReference type="PROSITE" id="PS50943">
    <property type="entry name" value="HTH_CROC1"/>
    <property type="match status" value="1"/>
</dbReference>
<evidence type="ECO:0000256" key="1">
    <source>
        <dbReference type="SAM" id="MobiDB-lite"/>
    </source>
</evidence>
<proteinExistence type="predicted"/>
<dbReference type="SMART" id="SM00530">
    <property type="entry name" value="HTH_XRE"/>
    <property type="match status" value="1"/>
</dbReference>
<dbReference type="CDD" id="cd00093">
    <property type="entry name" value="HTH_XRE"/>
    <property type="match status" value="1"/>
</dbReference>
<organism evidence="3 4">
    <name type="scientific">Saccharothrix longispora</name>
    <dbReference type="NCBI Taxonomy" id="33920"/>
    <lineage>
        <taxon>Bacteria</taxon>
        <taxon>Bacillati</taxon>
        <taxon>Actinomycetota</taxon>
        <taxon>Actinomycetes</taxon>
        <taxon>Pseudonocardiales</taxon>
        <taxon>Pseudonocardiaceae</taxon>
        <taxon>Saccharothrix</taxon>
    </lineage>
</organism>
<protein>
    <submittedName>
        <fullName evidence="3">Transcriptional regulator with XRE-family HTH domain</fullName>
    </submittedName>
</protein>
<feature type="domain" description="HTH cro/C1-type" evidence="2">
    <location>
        <begin position="37"/>
        <end position="91"/>
    </location>
</feature>
<dbReference type="EMBL" id="JAVDSG010000001">
    <property type="protein sequence ID" value="MDR6597066.1"/>
    <property type="molecule type" value="Genomic_DNA"/>
</dbReference>
<sequence>MTVVGEEVEAAGEIGRRMTRRRPARRALYHAVLGAHLRKLRERQGVSIARIAEHFDVSQALLIKVENGRRGPSPASLAMYCEVLGLPMLDLLADVAELHREMVDPFDPLLRTALTPDMRALDGLALYTGIPRRHMPQALHRRPRTASGGRHRPTTSPEEPVNETADGQEQDGLGPAAAE</sequence>
<evidence type="ECO:0000313" key="3">
    <source>
        <dbReference type="EMBL" id="MDR6597066.1"/>
    </source>
</evidence>
<name>A0ABU1Q322_9PSEU</name>
<feature type="region of interest" description="Disordered" evidence="1">
    <location>
        <begin position="132"/>
        <end position="179"/>
    </location>
</feature>
<dbReference type="SUPFAM" id="SSF47413">
    <property type="entry name" value="lambda repressor-like DNA-binding domains"/>
    <property type="match status" value="1"/>
</dbReference>
<dbReference type="InterPro" id="IPR001387">
    <property type="entry name" value="Cro/C1-type_HTH"/>
</dbReference>
<keyword evidence="4" id="KW-1185">Reference proteome</keyword>
<gene>
    <name evidence="3" type="ORF">J2S66_005450</name>
</gene>
<dbReference type="InterPro" id="IPR010982">
    <property type="entry name" value="Lambda_DNA-bd_dom_sf"/>
</dbReference>
<dbReference type="RefSeq" id="WP_310310114.1">
    <property type="nucleotide sequence ID" value="NZ_BAAAXB010000001.1"/>
</dbReference>
<accession>A0ABU1Q322</accession>